<organism evidence="2">
    <name type="scientific">Mesocestoides corti</name>
    <name type="common">Flatworm</name>
    <dbReference type="NCBI Taxonomy" id="53468"/>
    <lineage>
        <taxon>Eukaryota</taxon>
        <taxon>Metazoa</taxon>
        <taxon>Spiralia</taxon>
        <taxon>Lophotrochozoa</taxon>
        <taxon>Platyhelminthes</taxon>
        <taxon>Cestoda</taxon>
        <taxon>Eucestoda</taxon>
        <taxon>Cyclophyllidea</taxon>
        <taxon>Mesocestoididae</taxon>
        <taxon>Mesocestoides</taxon>
    </lineage>
</organism>
<evidence type="ECO:0000313" key="2">
    <source>
        <dbReference type="WBParaSite" id="MCU_013553-RA"/>
    </source>
</evidence>
<accession>A0A5K3FZ92</accession>
<dbReference type="WBParaSite" id="MCU_013553-RA">
    <property type="protein sequence ID" value="MCU_013553-RA"/>
    <property type="gene ID" value="MCU_013553"/>
</dbReference>
<sequence>YNRTGFIDESQATTTSQAPSIRVDPAGNAAQYILLLIHVYLWSAAYLTRMPLKHRGTRDWLRPAWQNTSAPSDVATVATLEPQYEENCLTKQALSTNHKPEAQFKRRPSESTMLATPLIKYRSSFVSFSGWLHFSVSSILN</sequence>
<protein>
    <submittedName>
        <fullName evidence="2">Uncharacterized protein</fullName>
    </submittedName>
</protein>
<proteinExistence type="predicted"/>
<evidence type="ECO:0000256" key="1">
    <source>
        <dbReference type="SAM" id="Phobius"/>
    </source>
</evidence>
<feature type="transmembrane region" description="Helical" evidence="1">
    <location>
        <begin position="29"/>
        <end position="48"/>
    </location>
</feature>
<dbReference type="AlphaFoldDB" id="A0A5K3FZ92"/>
<keyword evidence="1" id="KW-0812">Transmembrane</keyword>
<reference evidence="2" key="1">
    <citation type="submission" date="2019-11" db="UniProtKB">
        <authorList>
            <consortium name="WormBaseParasite"/>
        </authorList>
    </citation>
    <scope>IDENTIFICATION</scope>
</reference>
<keyword evidence="1" id="KW-1133">Transmembrane helix</keyword>
<keyword evidence="1" id="KW-0472">Membrane</keyword>
<name>A0A5K3FZ92_MESCO</name>